<name>A0A1F4V4P0_UNCKA</name>
<evidence type="ECO:0000313" key="1">
    <source>
        <dbReference type="EMBL" id="OGC52010.1"/>
    </source>
</evidence>
<proteinExistence type="predicted"/>
<gene>
    <name evidence="1" type="ORF">A2982_00130</name>
</gene>
<evidence type="ECO:0000313" key="2">
    <source>
        <dbReference type="Proteomes" id="UP000178771"/>
    </source>
</evidence>
<protein>
    <submittedName>
        <fullName evidence="1">Uncharacterized protein</fullName>
    </submittedName>
</protein>
<accession>A0A1F4V4P0</accession>
<comment type="caution">
    <text evidence="1">The sequence shown here is derived from an EMBL/GenBank/DDBJ whole genome shotgun (WGS) entry which is preliminary data.</text>
</comment>
<dbReference type="AlphaFoldDB" id="A0A1F4V4P0"/>
<dbReference type="EMBL" id="MEVH01000007">
    <property type="protein sequence ID" value="OGC52010.1"/>
    <property type="molecule type" value="Genomic_DNA"/>
</dbReference>
<reference evidence="1 2" key="1">
    <citation type="journal article" date="2016" name="Nat. Commun.">
        <title>Thousands of microbial genomes shed light on interconnected biogeochemical processes in an aquifer system.</title>
        <authorList>
            <person name="Anantharaman K."/>
            <person name="Brown C.T."/>
            <person name="Hug L.A."/>
            <person name="Sharon I."/>
            <person name="Castelle C.J."/>
            <person name="Probst A.J."/>
            <person name="Thomas B.C."/>
            <person name="Singh A."/>
            <person name="Wilkins M.J."/>
            <person name="Karaoz U."/>
            <person name="Brodie E.L."/>
            <person name="Williams K.H."/>
            <person name="Hubbard S.S."/>
            <person name="Banfield J.F."/>
        </authorList>
    </citation>
    <scope>NUCLEOTIDE SEQUENCE [LARGE SCALE GENOMIC DNA]</scope>
</reference>
<sequence>MFDGEYKTAQAVCQKHANSVKKPIDTVKSMQKAGFWLVNNLNVKSDPGFYEGKVSSFGQNIEYHKKPGRRILKPFGVFN</sequence>
<organism evidence="1 2">
    <name type="scientific">candidate division WWE3 bacterium RIFCSPLOWO2_01_FULL_39_13</name>
    <dbReference type="NCBI Taxonomy" id="1802624"/>
    <lineage>
        <taxon>Bacteria</taxon>
        <taxon>Katanobacteria</taxon>
    </lineage>
</organism>
<dbReference type="Proteomes" id="UP000178771">
    <property type="component" value="Unassembled WGS sequence"/>
</dbReference>